<sequence>MAKRSWQEVSDSLSQDMASPPLTSRRRGYDLPPGSGSSAGLTQAQTGDTPARRTSHPSPFQPVSTPRGDVPPFQQPPQRNPSLASVEISRKVKACAACRKQKIRCHMEDGKPPCVRCKQRNLSCVLNKSLQMLMDERSQWHQDIVGDLELIYSGVQELRERSALPPLAGLRSSSDRAGPDTMDPGGQEQHEDSGGVSPGDNNSPTMMNILDEGMTDVTTHHAGFLPPSISPLNPQASRPPLHSHDSGEDAQSLHSGGGPVRDFIAVGHISLADAHRLFDLYIEQLDYFVYKIGGRWRTLDALRARSAILTASILTVAALHDSASNHIYPVCNRELRRLISASIFDRRVNRDHLRALCVASYWLSDISWTLSGMAIRRATEMNLSGNYQRVLMEGGEDAADCLRLWYNLFICDRNLSTLYSRQTLVCEDANIQGWEQFLKTPVATDHDKRLMSQVSLHLILTSIHELFGPDNGVMIPPAFSLQIAHYGRQLDHWVGVWSTTLKSCSSTIGEFPVKNALIYYHFSKLYLFSHVFRGLASKEAIPVPLREAASGAIAAATNIIELVLQDPDIAISLRGMPTYVHAMVCFACMFLLKLAAKRQDGLVEAGHVSDLASRLVGQFRSIQAGKWHLAHLMVDGLEKSAASMLGDNASSVAEGLESGTGSGLGKADPSSSMMGDSGPEDTPGMTFGLYADPGSSSFRGPVPSGLGGVGGSVGGMQSMQNTIQSPDLAIGPQGFFEFGAAPPGPENDPFGFP</sequence>
<keyword evidence="2" id="KW-0479">Metal-binding</keyword>
<dbReference type="SMART" id="SM00906">
    <property type="entry name" value="Fungal_trans"/>
    <property type="match status" value="1"/>
</dbReference>
<dbReference type="EMBL" id="JBAWTH010000030">
    <property type="protein sequence ID" value="KAL2285448.1"/>
    <property type="molecule type" value="Genomic_DNA"/>
</dbReference>
<name>A0ABR4ESN4_9PEZI</name>
<keyword evidence="6" id="KW-0539">Nucleus</keyword>
<evidence type="ECO:0000313" key="10">
    <source>
        <dbReference type="Proteomes" id="UP001600888"/>
    </source>
</evidence>
<evidence type="ECO:0000256" key="7">
    <source>
        <dbReference type="SAM" id="MobiDB-lite"/>
    </source>
</evidence>
<keyword evidence="5" id="KW-0804">Transcription</keyword>
<comment type="caution">
    <text evidence="9">The sequence shown here is derived from an EMBL/GenBank/DDBJ whole genome shotgun (WGS) entry which is preliminary data.</text>
</comment>
<feature type="compositionally biased region" description="Polar residues" evidence="7">
    <location>
        <begin position="7"/>
        <end position="17"/>
    </location>
</feature>
<evidence type="ECO:0000256" key="3">
    <source>
        <dbReference type="ARBA" id="ARBA00023015"/>
    </source>
</evidence>
<dbReference type="PANTHER" id="PTHR31845:SF17">
    <property type="entry name" value="ZN(II)2CYS6 TRANSCRIPTION FACTOR (EUROFUNG)"/>
    <property type="match status" value="1"/>
</dbReference>
<dbReference type="EMBL" id="JBAWTH010000030">
    <property type="protein sequence ID" value="KAL2285449.1"/>
    <property type="molecule type" value="Genomic_DNA"/>
</dbReference>
<comment type="subcellular location">
    <subcellularLocation>
        <location evidence="1">Nucleus</location>
    </subcellularLocation>
</comment>
<dbReference type="PROSITE" id="PS50048">
    <property type="entry name" value="ZN2_CY6_FUNGAL_2"/>
    <property type="match status" value="1"/>
</dbReference>
<keyword evidence="3" id="KW-0805">Transcription regulation</keyword>
<gene>
    <name evidence="9" type="ORF">FJTKL_08124</name>
</gene>
<dbReference type="Pfam" id="PF00172">
    <property type="entry name" value="Zn_clus"/>
    <property type="match status" value="1"/>
</dbReference>
<keyword evidence="10" id="KW-1185">Reference proteome</keyword>
<organism evidence="9 10">
    <name type="scientific">Diaporthe vaccinii</name>
    <dbReference type="NCBI Taxonomy" id="105482"/>
    <lineage>
        <taxon>Eukaryota</taxon>
        <taxon>Fungi</taxon>
        <taxon>Dikarya</taxon>
        <taxon>Ascomycota</taxon>
        <taxon>Pezizomycotina</taxon>
        <taxon>Sordariomycetes</taxon>
        <taxon>Sordariomycetidae</taxon>
        <taxon>Diaporthales</taxon>
        <taxon>Diaporthaceae</taxon>
        <taxon>Diaporthe</taxon>
        <taxon>Diaporthe eres species complex</taxon>
    </lineage>
</organism>
<evidence type="ECO:0000313" key="9">
    <source>
        <dbReference type="EMBL" id="KAL2285449.1"/>
    </source>
</evidence>
<evidence type="ECO:0000256" key="1">
    <source>
        <dbReference type="ARBA" id="ARBA00004123"/>
    </source>
</evidence>
<evidence type="ECO:0000256" key="2">
    <source>
        <dbReference type="ARBA" id="ARBA00022723"/>
    </source>
</evidence>
<evidence type="ECO:0000259" key="8">
    <source>
        <dbReference type="PROSITE" id="PS50048"/>
    </source>
</evidence>
<dbReference type="InterPro" id="IPR051089">
    <property type="entry name" value="prtT"/>
</dbReference>
<proteinExistence type="predicted"/>
<keyword evidence="4" id="KW-0238">DNA-binding</keyword>
<dbReference type="CDD" id="cd12148">
    <property type="entry name" value="fungal_TF_MHR"/>
    <property type="match status" value="1"/>
</dbReference>
<feature type="region of interest" description="Disordered" evidence="7">
    <location>
        <begin position="220"/>
        <end position="255"/>
    </location>
</feature>
<dbReference type="InterPro" id="IPR036864">
    <property type="entry name" value="Zn2-C6_fun-type_DNA-bd_sf"/>
</dbReference>
<accession>A0ABR4ESN4</accession>
<dbReference type="InterPro" id="IPR007219">
    <property type="entry name" value="XnlR_reg_dom"/>
</dbReference>
<feature type="compositionally biased region" description="Gly residues" evidence="7">
    <location>
        <begin position="705"/>
        <end position="714"/>
    </location>
</feature>
<feature type="domain" description="Zn(2)-C6 fungal-type" evidence="8">
    <location>
        <begin position="94"/>
        <end position="126"/>
    </location>
</feature>
<feature type="compositionally biased region" description="Pro residues" evidence="7">
    <location>
        <begin position="742"/>
        <end position="753"/>
    </location>
</feature>
<dbReference type="Proteomes" id="UP001600888">
    <property type="component" value="Unassembled WGS sequence"/>
</dbReference>
<dbReference type="PROSITE" id="PS00463">
    <property type="entry name" value="ZN2_CY6_FUNGAL_1"/>
    <property type="match status" value="1"/>
</dbReference>
<dbReference type="PANTHER" id="PTHR31845">
    <property type="entry name" value="FINGER DOMAIN PROTEIN, PUTATIVE-RELATED"/>
    <property type="match status" value="1"/>
</dbReference>
<feature type="compositionally biased region" description="Polar residues" evidence="7">
    <location>
        <begin position="35"/>
        <end position="48"/>
    </location>
</feature>
<evidence type="ECO:0000256" key="5">
    <source>
        <dbReference type="ARBA" id="ARBA00023163"/>
    </source>
</evidence>
<dbReference type="Gene3D" id="4.10.240.10">
    <property type="entry name" value="Zn(2)-C6 fungal-type DNA-binding domain"/>
    <property type="match status" value="1"/>
</dbReference>
<dbReference type="InterPro" id="IPR001138">
    <property type="entry name" value="Zn2Cys6_DnaBD"/>
</dbReference>
<dbReference type="SUPFAM" id="SSF57701">
    <property type="entry name" value="Zn2/Cys6 DNA-binding domain"/>
    <property type="match status" value="1"/>
</dbReference>
<feature type="region of interest" description="Disordered" evidence="7">
    <location>
        <begin position="1"/>
        <end position="85"/>
    </location>
</feature>
<dbReference type="CDD" id="cd00067">
    <property type="entry name" value="GAL4"/>
    <property type="match status" value="1"/>
</dbReference>
<evidence type="ECO:0000256" key="4">
    <source>
        <dbReference type="ARBA" id="ARBA00023125"/>
    </source>
</evidence>
<evidence type="ECO:0000256" key="6">
    <source>
        <dbReference type="ARBA" id="ARBA00023242"/>
    </source>
</evidence>
<protein>
    <recommendedName>
        <fullName evidence="8">Zn(2)-C6 fungal-type domain-containing protein</fullName>
    </recommendedName>
</protein>
<feature type="region of interest" description="Disordered" evidence="7">
    <location>
        <begin position="163"/>
        <end position="208"/>
    </location>
</feature>
<dbReference type="SMART" id="SM00066">
    <property type="entry name" value="GAL4"/>
    <property type="match status" value="1"/>
</dbReference>
<feature type="region of interest" description="Disordered" evidence="7">
    <location>
        <begin position="652"/>
        <end position="753"/>
    </location>
</feature>
<reference evidence="9 10" key="1">
    <citation type="submission" date="2024-03" db="EMBL/GenBank/DDBJ databases">
        <title>A high-quality draft genome sequence of Diaporthe vaccinii, a causative agent of upright dieback and viscid rot disease in cranberry plants.</title>
        <authorList>
            <person name="Sarrasin M."/>
            <person name="Lang B.F."/>
            <person name="Burger G."/>
        </authorList>
    </citation>
    <scope>NUCLEOTIDE SEQUENCE [LARGE SCALE GENOMIC DNA]</scope>
    <source>
        <strain evidence="9 10">IS7</strain>
    </source>
</reference>